<feature type="region of interest" description="Disordered" evidence="1">
    <location>
        <begin position="1"/>
        <end position="29"/>
    </location>
</feature>
<proteinExistence type="predicted"/>
<feature type="transmembrane region" description="Helical" evidence="2">
    <location>
        <begin position="224"/>
        <end position="243"/>
    </location>
</feature>
<feature type="compositionally biased region" description="Basic and acidic residues" evidence="1">
    <location>
        <begin position="17"/>
        <end position="27"/>
    </location>
</feature>
<name>A0A2T0Z8T3_9ACTN</name>
<dbReference type="Proteomes" id="UP000237752">
    <property type="component" value="Unassembled WGS sequence"/>
</dbReference>
<comment type="caution">
    <text evidence="3">The sequence shown here is derived from an EMBL/GenBank/DDBJ whole genome shotgun (WGS) entry which is preliminary data.</text>
</comment>
<keyword evidence="2" id="KW-0472">Membrane</keyword>
<feature type="transmembrane region" description="Helical" evidence="2">
    <location>
        <begin position="54"/>
        <end position="73"/>
    </location>
</feature>
<protein>
    <submittedName>
        <fullName evidence="3">Uncharacterized protein</fullName>
    </submittedName>
</protein>
<keyword evidence="2" id="KW-0812">Transmembrane</keyword>
<feature type="transmembrane region" description="Helical" evidence="2">
    <location>
        <begin position="176"/>
        <end position="193"/>
    </location>
</feature>
<keyword evidence="4" id="KW-1185">Reference proteome</keyword>
<dbReference type="AlphaFoldDB" id="A0A2T0Z8T3"/>
<accession>A0A2T0Z8T3</accession>
<keyword evidence="2" id="KW-1133">Transmembrane helix</keyword>
<dbReference type="OrthoDB" id="5190369at2"/>
<feature type="transmembrane region" description="Helical" evidence="2">
    <location>
        <begin position="199"/>
        <end position="217"/>
    </location>
</feature>
<evidence type="ECO:0000313" key="3">
    <source>
        <dbReference type="EMBL" id="PRZ32757.1"/>
    </source>
</evidence>
<evidence type="ECO:0000256" key="1">
    <source>
        <dbReference type="SAM" id="MobiDB-lite"/>
    </source>
</evidence>
<sequence length="277" mass="29375">MTDRDNPTGSASEEPDDVPREPSKDELGDSVVYPADAAEAEDDGPQTFAPKKSAWIALAVLALIMFTMTGLGLSQNSKDLQSSYVPVQVTVTAQVLKKDKVVNYTDSETKKAADKWKSMGTTITPTAAQMAEVLNASVGDKKQVTEKQVADSLKKNKVTLTIPTIKELDSSIRTQTIIFGIVGLAAAAAAYFYRQGANWARMLGMFVSGLVTIMFVMQVVNGSLSIIVVAIVLSGGAAFFFLMKGRLVAPVPIGGGRPGGAGGIFGSLFRPRPPRGE</sequence>
<reference evidence="3 4" key="1">
    <citation type="submission" date="2018-03" db="EMBL/GenBank/DDBJ databases">
        <title>Genomic Encyclopedia of Archaeal and Bacterial Type Strains, Phase II (KMG-II): from individual species to whole genera.</title>
        <authorList>
            <person name="Goeker M."/>
        </authorList>
    </citation>
    <scope>NUCLEOTIDE SEQUENCE [LARGE SCALE GENOMIC DNA]</scope>
    <source>
        <strain evidence="3 4">DSM 100065</strain>
    </source>
</reference>
<organism evidence="3 4">
    <name type="scientific">Antricoccus suffuscus</name>
    <dbReference type="NCBI Taxonomy" id="1629062"/>
    <lineage>
        <taxon>Bacteria</taxon>
        <taxon>Bacillati</taxon>
        <taxon>Actinomycetota</taxon>
        <taxon>Actinomycetes</taxon>
        <taxon>Geodermatophilales</taxon>
        <taxon>Antricoccaceae</taxon>
        <taxon>Antricoccus</taxon>
    </lineage>
</organism>
<gene>
    <name evidence="3" type="ORF">CLV47_12630</name>
</gene>
<evidence type="ECO:0000313" key="4">
    <source>
        <dbReference type="Proteomes" id="UP000237752"/>
    </source>
</evidence>
<dbReference type="EMBL" id="PVUE01000026">
    <property type="protein sequence ID" value="PRZ32757.1"/>
    <property type="molecule type" value="Genomic_DNA"/>
</dbReference>
<evidence type="ECO:0000256" key="2">
    <source>
        <dbReference type="SAM" id="Phobius"/>
    </source>
</evidence>
<dbReference type="RefSeq" id="WP_106350950.1">
    <property type="nucleotide sequence ID" value="NZ_PVUE01000026.1"/>
</dbReference>